<feature type="domain" description="UDP-N-acetylglucosamine 2-epimerase" evidence="5">
    <location>
        <begin position="22"/>
        <end position="366"/>
    </location>
</feature>
<evidence type="ECO:0000259" key="5">
    <source>
        <dbReference type="Pfam" id="PF02350"/>
    </source>
</evidence>
<evidence type="ECO:0000256" key="3">
    <source>
        <dbReference type="ARBA" id="ARBA00038858"/>
    </source>
</evidence>
<comment type="similarity">
    <text evidence="2 4">Belongs to the UDP-N-acetylglucosamine 2-epimerase family.</text>
</comment>
<dbReference type="InterPro" id="IPR003331">
    <property type="entry name" value="UDP_GlcNAc_Epimerase_2_dom"/>
</dbReference>
<keyword evidence="7" id="KW-1185">Reference proteome</keyword>
<dbReference type="EC" id="5.1.3.14" evidence="3"/>
<dbReference type="PANTHER" id="PTHR43174:SF2">
    <property type="entry name" value="UDP-N-ACETYLGLUCOSAMINE 2-EPIMERASE"/>
    <property type="match status" value="1"/>
</dbReference>
<dbReference type="NCBIfam" id="TIGR00236">
    <property type="entry name" value="wecB"/>
    <property type="match status" value="1"/>
</dbReference>
<dbReference type="Pfam" id="PF02350">
    <property type="entry name" value="Epimerase_2"/>
    <property type="match status" value="1"/>
</dbReference>
<dbReference type="GO" id="GO:0008761">
    <property type="term" value="F:UDP-N-acetylglucosamine 2-epimerase activity"/>
    <property type="evidence" value="ECO:0007669"/>
    <property type="project" value="UniProtKB-EC"/>
</dbReference>
<organism evidence="6 7">
    <name type="scientific">Dyadobacter helix</name>
    <dbReference type="NCBI Taxonomy" id="2822344"/>
    <lineage>
        <taxon>Bacteria</taxon>
        <taxon>Pseudomonadati</taxon>
        <taxon>Bacteroidota</taxon>
        <taxon>Cytophagia</taxon>
        <taxon>Cytophagales</taxon>
        <taxon>Spirosomataceae</taxon>
        <taxon>Dyadobacter</taxon>
    </lineage>
</organism>
<dbReference type="RefSeq" id="WP_215240577.1">
    <property type="nucleotide sequence ID" value="NZ_CAJRAF010000002.1"/>
</dbReference>
<dbReference type="EMBL" id="CAJRAF010000002">
    <property type="protein sequence ID" value="CAG5008011.1"/>
    <property type="molecule type" value="Genomic_DNA"/>
</dbReference>
<dbReference type="AlphaFoldDB" id="A0A916JHL9"/>
<comment type="caution">
    <text evidence="6">The sequence shown here is derived from an EMBL/GenBank/DDBJ whole genome shotgun (WGS) entry which is preliminary data.</text>
</comment>
<evidence type="ECO:0000313" key="7">
    <source>
        <dbReference type="Proteomes" id="UP000680038"/>
    </source>
</evidence>
<reference evidence="6" key="1">
    <citation type="submission" date="2021-04" db="EMBL/GenBank/DDBJ databases">
        <authorList>
            <person name="Rodrigo-Torres L."/>
            <person name="Arahal R. D."/>
            <person name="Lucena T."/>
        </authorList>
    </citation>
    <scope>NUCLEOTIDE SEQUENCE</scope>
    <source>
        <strain evidence="6">CECT 9275</strain>
    </source>
</reference>
<dbReference type="PANTHER" id="PTHR43174">
    <property type="entry name" value="UDP-N-ACETYLGLUCOSAMINE 2-EPIMERASE"/>
    <property type="match status" value="1"/>
</dbReference>
<accession>A0A916JHL9</accession>
<name>A0A916JHL9_9BACT</name>
<evidence type="ECO:0000256" key="1">
    <source>
        <dbReference type="ARBA" id="ARBA00023235"/>
    </source>
</evidence>
<protein>
    <recommendedName>
        <fullName evidence="3">UDP-N-acetylglucosamine 2-epimerase (non-hydrolyzing)</fullName>
        <ecNumber evidence="3">5.1.3.14</ecNumber>
    </recommendedName>
</protein>
<keyword evidence="1 4" id="KW-0413">Isomerase</keyword>
<dbReference type="FunFam" id="3.40.50.2000:FF:000043">
    <property type="entry name" value="UDP-N-acetylglucosamine 2-epimerase"/>
    <property type="match status" value="1"/>
</dbReference>
<evidence type="ECO:0000256" key="4">
    <source>
        <dbReference type="RuleBase" id="RU003513"/>
    </source>
</evidence>
<evidence type="ECO:0000256" key="2">
    <source>
        <dbReference type="ARBA" id="ARBA00038209"/>
    </source>
</evidence>
<gene>
    <name evidence="6" type="primary">wecB</name>
    <name evidence="6" type="ORF">DYBT9275_04175</name>
</gene>
<sequence length="379" mass="42387">MKVLTIIGTRPEAIKMAPVIRQLTNNIHIHHQLCITGQHKEMLDTVLQFFEIEPDFNLNIMKPGQDLTDITVGILTGLKDVWKVFRPDWILVHGDTTTCFASSLAAFYEGIKIGHVEAGLRTGNLRSPFPEEANRQLTDRLADVFFVPTQRNRENLLAEGVTDSKIIISGNTVIDALIWADNKVLSFSEKISPELRNRLENMERLILVTGHRRENFGSGIQSICKVLARLANFYPSADIVYPVHLNPNIKKPVYELLSGIRNVHLISPLDYPDFVHVMKKSWIILTDSGGIQEEAPSLGKPVLVMRDTTERTEVLDSGSVKLVGTDLGLIESTVKELWDNKTAYDKMALNANPYGDGSAADKINDFFSTITSEVPENLL</sequence>
<proteinExistence type="inferred from homology"/>
<dbReference type="Gene3D" id="3.40.50.2000">
    <property type="entry name" value="Glycogen Phosphorylase B"/>
    <property type="match status" value="2"/>
</dbReference>
<dbReference type="SUPFAM" id="SSF53756">
    <property type="entry name" value="UDP-Glycosyltransferase/glycogen phosphorylase"/>
    <property type="match status" value="1"/>
</dbReference>
<dbReference type="Proteomes" id="UP000680038">
    <property type="component" value="Unassembled WGS sequence"/>
</dbReference>
<dbReference type="InterPro" id="IPR029767">
    <property type="entry name" value="WecB-like"/>
</dbReference>
<dbReference type="CDD" id="cd03786">
    <property type="entry name" value="GTB_UDP-GlcNAc_2-Epimerase"/>
    <property type="match status" value="1"/>
</dbReference>
<evidence type="ECO:0000313" key="6">
    <source>
        <dbReference type="EMBL" id="CAG5008011.1"/>
    </source>
</evidence>